<dbReference type="AlphaFoldDB" id="A0A9D4EAZ5"/>
<dbReference type="EMBL" id="JAIWYP010000009">
    <property type="protein sequence ID" value="KAH3775993.1"/>
    <property type="molecule type" value="Genomic_DNA"/>
</dbReference>
<protein>
    <submittedName>
        <fullName evidence="1">Uncharacterized protein</fullName>
    </submittedName>
</protein>
<evidence type="ECO:0000313" key="2">
    <source>
        <dbReference type="Proteomes" id="UP000828390"/>
    </source>
</evidence>
<reference evidence="1" key="2">
    <citation type="submission" date="2020-11" db="EMBL/GenBank/DDBJ databases">
        <authorList>
            <person name="McCartney M.A."/>
            <person name="Auch B."/>
            <person name="Kono T."/>
            <person name="Mallez S."/>
            <person name="Becker A."/>
            <person name="Gohl D.M."/>
            <person name="Silverstein K.A.T."/>
            <person name="Koren S."/>
            <person name="Bechman K.B."/>
            <person name="Herman A."/>
            <person name="Abrahante J.E."/>
            <person name="Garbe J."/>
        </authorList>
    </citation>
    <scope>NUCLEOTIDE SEQUENCE</scope>
    <source>
        <strain evidence="1">Duluth1</strain>
        <tissue evidence="1">Whole animal</tissue>
    </source>
</reference>
<proteinExistence type="predicted"/>
<dbReference type="Proteomes" id="UP000828390">
    <property type="component" value="Unassembled WGS sequence"/>
</dbReference>
<name>A0A9D4EAZ5_DREPO</name>
<accession>A0A9D4EAZ5</accession>
<comment type="caution">
    <text evidence="1">The sequence shown here is derived from an EMBL/GenBank/DDBJ whole genome shotgun (WGS) entry which is preliminary data.</text>
</comment>
<gene>
    <name evidence="1" type="ORF">DPMN_177404</name>
</gene>
<evidence type="ECO:0000313" key="1">
    <source>
        <dbReference type="EMBL" id="KAH3775993.1"/>
    </source>
</evidence>
<reference evidence="1" key="1">
    <citation type="journal article" date="2019" name="bioRxiv">
        <title>The Genome of the Zebra Mussel, Dreissena polymorpha: A Resource for Invasive Species Research.</title>
        <authorList>
            <person name="McCartney M.A."/>
            <person name="Auch B."/>
            <person name="Kono T."/>
            <person name="Mallez S."/>
            <person name="Zhang Y."/>
            <person name="Obille A."/>
            <person name="Becker A."/>
            <person name="Abrahante J.E."/>
            <person name="Garbe J."/>
            <person name="Badalamenti J.P."/>
            <person name="Herman A."/>
            <person name="Mangelson H."/>
            <person name="Liachko I."/>
            <person name="Sullivan S."/>
            <person name="Sone E.D."/>
            <person name="Koren S."/>
            <person name="Silverstein K.A.T."/>
            <person name="Beckman K.B."/>
            <person name="Gohl D.M."/>
        </authorList>
    </citation>
    <scope>NUCLEOTIDE SEQUENCE</scope>
    <source>
        <strain evidence="1">Duluth1</strain>
        <tissue evidence="1">Whole animal</tissue>
    </source>
</reference>
<sequence length="259" mass="30382">MQSAALEWIKHLYALQFSSYYLRLRNIRDGENIRRVQYILNSDVASSRLKFASMLYCDGYLEAAVRVLEDVEMKYHSKVKAVCGSRGLQGDSDLKVFADMLSGTTENEFSEVPFASCVRFLRQEAHCTPFILLFEMNRNITQAEVVRRKFFEKRWMDSAEVDSRPFLYYLQYLTYGGIRDRDNQIHAMRALTSYIFDIIGNCRIKLYHPETALNLLGHCYEMEEDYERSLFCYEGSLKIFDTNNAANWHVRRILRLISG</sequence>
<keyword evidence="2" id="KW-1185">Reference proteome</keyword>
<organism evidence="1 2">
    <name type="scientific">Dreissena polymorpha</name>
    <name type="common">Zebra mussel</name>
    <name type="synonym">Mytilus polymorpha</name>
    <dbReference type="NCBI Taxonomy" id="45954"/>
    <lineage>
        <taxon>Eukaryota</taxon>
        <taxon>Metazoa</taxon>
        <taxon>Spiralia</taxon>
        <taxon>Lophotrochozoa</taxon>
        <taxon>Mollusca</taxon>
        <taxon>Bivalvia</taxon>
        <taxon>Autobranchia</taxon>
        <taxon>Heteroconchia</taxon>
        <taxon>Euheterodonta</taxon>
        <taxon>Imparidentia</taxon>
        <taxon>Neoheterodontei</taxon>
        <taxon>Myida</taxon>
        <taxon>Dreissenoidea</taxon>
        <taxon>Dreissenidae</taxon>
        <taxon>Dreissena</taxon>
    </lineage>
</organism>